<dbReference type="GO" id="GO:0043565">
    <property type="term" value="F:sequence-specific DNA binding"/>
    <property type="evidence" value="ECO:0007669"/>
    <property type="project" value="InterPro"/>
</dbReference>
<keyword evidence="1" id="KW-0805">Transcription regulation</keyword>
<keyword evidence="2" id="KW-0238">DNA-binding</keyword>
<dbReference type="SMART" id="SM00342">
    <property type="entry name" value="HTH_ARAC"/>
    <property type="match status" value="1"/>
</dbReference>
<dbReference type="InterPro" id="IPR050204">
    <property type="entry name" value="AraC_XylS_family_regulators"/>
</dbReference>
<dbReference type="GO" id="GO:0003700">
    <property type="term" value="F:DNA-binding transcription factor activity"/>
    <property type="evidence" value="ECO:0007669"/>
    <property type="project" value="InterPro"/>
</dbReference>
<dbReference type="InterPro" id="IPR009057">
    <property type="entry name" value="Homeodomain-like_sf"/>
</dbReference>
<proteinExistence type="predicted"/>
<dbReference type="OrthoDB" id="5740883at2"/>
<keyword evidence="3" id="KW-0804">Transcription</keyword>
<dbReference type="EMBL" id="FNCI01000001">
    <property type="protein sequence ID" value="SDF71609.1"/>
    <property type="molecule type" value="Genomic_DNA"/>
</dbReference>
<sequence length="266" mass="29771">MPSALHLFPLDTTTKHHDHDYHQIVIGVDGNAEFEIEGLGGSIAPLSGCIVPANHVHYYEGVGVNRHLIMNLPSDAFPLAGQHREFARLFDAPLFFSLDTSLTHYLDFLVQELSHRVDETSLPLAHHELMATTFLSCLSVRLQPAQVVPSGQQRINLASLDRYIQQRLSQRLSVADLARHACLSEAHFTDCFRQQAGVTPYQYLLNKRLRTVQHLLLSTRLPLSEIADQTGFSSQSSLSHAFRRSFGHPPSALRRPTQPTMLNNAP</sequence>
<dbReference type="Pfam" id="PF12833">
    <property type="entry name" value="HTH_18"/>
    <property type="match status" value="1"/>
</dbReference>
<reference evidence="6 7" key="1">
    <citation type="submission" date="2016-10" db="EMBL/GenBank/DDBJ databases">
        <authorList>
            <person name="de Groot N.N."/>
        </authorList>
    </citation>
    <scope>NUCLEOTIDE SEQUENCE [LARGE SCALE GENOMIC DNA]</scope>
    <source>
        <strain evidence="6 7">BH539</strain>
    </source>
</reference>
<dbReference type="STRING" id="284577.SAMN05216571_101353"/>
<feature type="domain" description="HTH araC/xylS-type" evidence="5">
    <location>
        <begin position="158"/>
        <end position="256"/>
    </location>
</feature>
<dbReference type="PANTHER" id="PTHR46796">
    <property type="entry name" value="HTH-TYPE TRANSCRIPTIONAL ACTIVATOR RHAS-RELATED"/>
    <property type="match status" value="1"/>
</dbReference>
<feature type="region of interest" description="Disordered" evidence="4">
    <location>
        <begin position="245"/>
        <end position="266"/>
    </location>
</feature>
<dbReference type="RefSeq" id="WP_092522460.1">
    <property type="nucleotide sequence ID" value="NZ_FNCI01000001.1"/>
</dbReference>
<evidence type="ECO:0000313" key="7">
    <source>
        <dbReference type="Proteomes" id="UP000198641"/>
    </source>
</evidence>
<keyword evidence="7" id="KW-1185">Reference proteome</keyword>
<evidence type="ECO:0000259" key="5">
    <source>
        <dbReference type="PROSITE" id="PS01124"/>
    </source>
</evidence>
<accession>A0A1G7NE58</accession>
<dbReference type="AlphaFoldDB" id="A0A1G7NE58"/>
<evidence type="ECO:0000256" key="1">
    <source>
        <dbReference type="ARBA" id="ARBA00023015"/>
    </source>
</evidence>
<evidence type="ECO:0000256" key="2">
    <source>
        <dbReference type="ARBA" id="ARBA00023125"/>
    </source>
</evidence>
<evidence type="ECO:0000256" key="4">
    <source>
        <dbReference type="SAM" id="MobiDB-lite"/>
    </source>
</evidence>
<dbReference type="PROSITE" id="PS00041">
    <property type="entry name" value="HTH_ARAC_FAMILY_1"/>
    <property type="match status" value="1"/>
</dbReference>
<dbReference type="PROSITE" id="PS01124">
    <property type="entry name" value="HTH_ARAC_FAMILY_2"/>
    <property type="match status" value="1"/>
</dbReference>
<feature type="compositionally biased region" description="Polar residues" evidence="4">
    <location>
        <begin position="257"/>
        <end position="266"/>
    </location>
</feature>
<name>A0A1G7NE58_9GAMM</name>
<evidence type="ECO:0000256" key="3">
    <source>
        <dbReference type="ARBA" id="ARBA00023163"/>
    </source>
</evidence>
<gene>
    <name evidence="6" type="ORF">SAMN05216571_101353</name>
</gene>
<dbReference type="Gene3D" id="1.10.10.60">
    <property type="entry name" value="Homeodomain-like"/>
    <property type="match status" value="1"/>
</dbReference>
<protein>
    <submittedName>
        <fullName evidence="6">Helix-turn-helix domain-containing protein</fullName>
    </submittedName>
</protein>
<evidence type="ECO:0000313" key="6">
    <source>
        <dbReference type="EMBL" id="SDF71609.1"/>
    </source>
</evidence>
<dbReference type="SUPFAM" id="SSF46689">
    <property type="entry name" value="Homeodomain-like"/>
    <property type="match status" value="2"/>
</dbReference>
<dbReference type="PANTHER" id="PTHR46796:SF10">
    <property type="entry name" value="TRANSCRIPTIONAL ACTIVATOR FEAR"/>
    <property type="match status" value="1"/>
</dbReference>
<organism evidence="6 7">
    <name type="scientific">Onishia taeanensis</name>
    <dbReference type="NCBI Taxonomy" id="284577"/>
    <lineage>
        <taxon>Bacteria</taxon>
        <taxon>Pseudomonadati</taxon>
        <taxon>Pseudomonadota</taxon>
        <taxon>Gammaproteobacteria</taxon>
        <taxon>Oceanospirillales</taxon>
        <taxon>Halomonadaceae</taxon>
        <taxon>Onishia</taxon>
    </lineage>
</organism>
<dbReference type="Proteomes" id="UP000198641">
    <property type="component" value="Unassembled WGS sequence"/>
</dbReference>
<dbReference type="InterPro" id="IPR018062">
    <property type="entry name" value="HTH_AraC-typ_CS"/>
</dbReference>
<dbReference type="InterPro" id="IPR018060">
    <property type="entry name" value="HTH_AraC"/>
</dbReference>